<dbReference type="Proteomes" id="UP001160499">
    <property type="component" value="Unassembled WGS sequence"/>
</dbReference>
<dbReference type="EMBL" id="JARXVH010000039">
    <property type="protein sequence ID" value="MDH6222656.1"/>
    <property type="molecule type" value="Genomic_DNA"/>
</dbReference>
<organism evidence="1 2">
    <name type="scientific">Streptomyces pseudovenezuelae</name>
    <dbReference type="NCBI Taxonomy" id="67350"/>
    <lineage>
        <taxon>Bacteria</taxon>
        <taxon>Bacillati</taxon>
        <taxon>Actinomycetota</taxon>
        <taxon>Actinomycetes</taxon>
        <taxon>Kitasatosporales</taxon>
        <taxon>Streptomycetaceae</taxon>
        <taxon>Streptomyces</taxon>
        <taxon>Streptomyces aurantiacus group</taxon>
    </lineage>
</organism>
<protein>
    <recommendedName>
        <fullName evidence="3">PadR family transcriptional regulator</fullName>
    </recommendedName>
</protein>
<comment type="caution">
    <text evidence="1">The sequence shown here is derived from an EMBL/GenBank/DDBJ whole genome shotgun (WGS) entry which is preliminary data.</text>
</comment>
<keyword evidence="2" id="KW-1185">Reference proteome</keyword>
<name>A0ABT6M3T3_9ACTN</name>
<sequence length="44" mass="4918">MRHGKDARRHRRGRASTGSGSGWIATLFEGALEGLLDFLFSWGR</sequence>
<accession>A0ABT6M3T3</accession>
<evidence type="ECO:0008006" key="3">
    <source>
        <dbReference type="Google" id="ProtNLM"/>
    </source>
</evidence>
<evidence type="ECO:0000313" key="2">
    <source>
        <dbReference type="Proteomes" id="UP001160499"/>
    </source>
</evidence>
<reference evidence="1 2" key="1">
    <citation type="submission" date="2023-04" db="EMBL/GenBank/DDBJ databases">
        <title>Forest soil microbial communities from Buena Vista Peninsula, Colon Province, Panama.</title>
        <authorList>
            <person name="Bouskill N."/>
        </authorList>
    </citation>
    <scope>NUCLEOTIDE SEQUENCE [LARGE SCALE GENOMIC DNA]</scope>
    <source>
        <strain evidence="1 2">GGS1</strain>
    </source>
</reference>
<proteinExistence type="predicted"/>
<evidence type="ECO:0000313" key="1">
    <source>
        <dbReference type="EMBL" id="MDH6222656.1"/>
    </source>
</evidence>
<gene>
    <name evidence="1" type="ORF">M2283_010008</name>
</gene>